<evidence type="ECO:0000256" key="12">
    <source>
        <dbReference type="ARBA" id="ARBA00022982"/>
    </source>
</evidence>
<evidence type="ECO:0000256" key="11">
    <source>
        <dbReference type="ARBA" id="ARBA00022967"/>
    </source>
</evidence>
<geneLocation type="mitochondrion" evidence="22"/>
<evidence type="ECO:0000259" key="20">
    <source>
        <dbReference type="PROSITE" id="PS50857"/>
    </source>
</evidence>
<evidence type="ECO:0000256" key="3">
    <source>
        <dbReference type="ARBA" id="ARBA00011164"/>
    </source>
</evidence>
<name>A0A343UQA1_9CUCU</name>
<dbReference type="PANTHER" id="PTHR22888:SF9">
    <property type="entry name" value="CYTOCHROME C OXIDASE SUBUNIT 2"/>
    <property type="match status" value="1"/>
</dbReference>
<protein>
    <recommendedName>
        <fullName evidence="4 18">Cytochrome c oxidase subunit 2</fullName>
    </recommendedName>
</protein>
<evidence type="ECO:0000313" key="22">
    <source>
        <dbReference type="EMBL" id="AVF96876.1"/>
    </source>
</evidence>
<keyword evidence="11" id="KW-1278">Translocase</keyword>
<keyword evidence="6 18" id="KW-0679">Respiratory chain</keyword>
<dbReference type="GO" id="GO:0005743">
    <property type="term" value="C:mitochondrial inner membrane"/>
    <property type="evidence" value="ECO:0007669"/>
    <property type="project" value="UniProtKB-SubCell"/>
</dbReference>
<dbReference type="EMBL" id="MF041978">
    <property type="protein sequence ID" value="AVF96876.1"/>
    <property type="molecule type" value="Genomic_DNA"/>
</dbReference>
<keyword evidence="16 18" id="KW-0472">Membrane</keyword>
<dbReference type="Gene3D" id="2.60.40.420">
    <property type="entry name" value="Cupredoxins - blue copper proteins"/>
    <property type="match status" value="1"/>
</dbReference>
<dbReference type="SUPFAM" id="SSF49503">
    <property type="entry name" value="Cupredoxins"/>
    <property type="match status" value="1"/>
</dbReference>
<comment type="subunit">
    <text evidence="3">Component of the cytochrome c oxidase (complex IV, CIV), a multisubunit enzyme composed of a catalytic core of 3 subunits and several supernumerary subunits. The complex exists as a monomer or a dimer and forms supercomplexes (SCs) in the inner mitochondrial membrane with ubiquinol-cytochrome c oxidoreductase (cytochrome b-c1 complex, complex III, CIII).</text>
</comment>
<dbReference type="NCBIfam" id="TIGR02866">
    <property type="entry name" value="CoxB"/>
    <property type="match status" value="1"/>
</dbReference>
<keyword evidence="14 18" id="KW-0186">Copper</keyword>
<evidence type="ECO:0000256" key="13">
    <source>
        <dbReference type="ARBA" id="ARBA00022989"/>
    </source>
</evidence>
<dbReference type="PROSITE" id="PS50999">
    <property type="entry name" value="COX2_TM"/>
    <property type="match status" value="1"/>
</dbReference>
<evidence type="ECO:0000256" key="10">
    <source>
        <dbReference type="ARBA" id="ARBA00022842"/>
    </source>
</evidence>
<dbReference type="PROSITE" id="PS00078">
    <property type="entry name" value="COX2"/>
    <property type="match status" value="1"/>
</dbReference>
<feature type="transmembrane region" description="Helical" evidence="19">
    <location>
        <begin position="27"/>
        <end position="47"/>
    </location>
</feature>
<dbReference type="InterPro" id="IPR014222">
    <property type="entry name" value="Cyt_c_oxidase_su2"/>
</dbReference>
<comment type="cofactor">
    <cofactor evidence="18">
        <name>Cu cation</name>
        <dbReference type="ChEBI" id="CHEBI:23378"/>
    </cofactor>
    <text evidence="18">Binds a copper A center.</text>
</comment>
<evidence type="ECO:0000256" key="4">
    <source>
        <dbReference type="ARBA" id="ARBA00015946"/>
    </source>
</evidence>
<evidence type="ECO:0000256" key="18">
    <source>
        <dbReference type="RuleBase" id="RU000457"/>
    </source>
</evidence>
<keyword evidence="12 18" id="KW-0249">Electron transport</keyword>
<dbReference type="GO" id="GO:0016491">
    <property type="term" value="F:oxidoreductase activity"/>
    <property type="evidence" value="ECO:0007669"/>
    <property type="project" value="InterPro"/>
</dbReference>
<reference evidence="22" key="1">
    <citation type="journal article" date="2017" name="Mitochondrial DNA Part B Resour">
        <title>Complete mitochondrial genome of a leaf-mining beetle, Rhadinosa nigrocyanea (Coleoptera: Hispidae).</title>
        <authorList>
            <person name="Dai X."/>
            <person name="Guo Q."/>
            <person name="Xu J."/>
        </authorList>
    </citation>
    <scope>NUCLEOTIDE SEQUENCE</scope>
</reference>
<feature type="transmembrane region" description="Helical" evidence="19">
    <location>
        <begin position="67"/>
        <end position="87"/>
    </location>
</feature>
<evidence type="ECO:0000256" key="19">
    <source>
        <dbReference type="SAM" id="Phobius"/>
    </source>
</evidence>
<comment type="function">
    <text evidence="18">Component of the cytochrome c oxidase, the last enzyme in the mitochondrial electron transport chain which drives oxidative phosphorylation. The respiratory chain contains 3 multisubunit complexes succinate dehydrogenase (complex II, CII), ubiquinol-cytochrome c oxidoreductase (cytochrome b-c1 complex, complex III, CIII) and cytochrome c oxidase (complex IV, CIV), that cooperate to transfer electrons derived from NADH and succinate to molecular oxygen, creating an electrochemical gradient over the inner membrane that drives transmembrane transport and the ATP synthase. Cytochrome c oxidase is the component of the respiratory chain that catalyzes the reduction of oxygen to water. Electrons originating from reduced cytochrome c in the intermembrane space (IMS) are transferred via the dinuclear copper A center (CU(A)) of subunit 2 and heme A of subunit 1 to the active site in subunit 1, a binuclear center (BNC) formed by heme A3 and copper B (CU(B)). The BNC reduces molecular oxygen to 2 water molecules using 4 electrons from cytochrome c in the IMS and 4 protons from the mitochondrial matrix.</text>
</comment>
<evidence type="ECO:0000256" key="9">
    <source>
        <dbReference type="ARBA" id="ARBA00022792"/>
    </source>
</evidence>
<sequence length="226" mass="26234">MMTWKMMILQDSASPIMEQLTFFHDHALLILTIITILVGQLMINIILNKFSHRYLLQGQLIEMIWTILPAIILIFIAIPSLRLVYIIDELSNPSITVKTIGHQWYWSYEYSDFTNIEFDSYMIPMSDHEKFTFRLIDVDNRMVIPFKSQIRILVTSADVIHSWTIPSMGVKIDATPGRLNQTNFMSNQSGLFYGQCSEICGANHSFMPIVIEAISPKFFVKWLKNF</sequence>
<evidence type="ECO:0000256" key="5">
    <source>
        <dbReference type="ARBA" id="ARBA00022448"/>
    </source>
</evidence>
<dbReference type="InterPro" id="IPR008972">
    <property type="entry name" value="Cupredoxin"/>
</dbReference>
<proteinExistence type="inferred from homology"/>
<evidence type="ECO:0000259" key="21">
    <source>
        <dbReference type="PROSITE" id="PS50999"/>
    </source>
</evidence>
<keyword evidence="13 19" id="KW-1133">Transmembrane helix</keyword>
<dbReference type="Pfam" id="PF00116">
    <property type="entry name" value="COX2"/>
    <property type="match status" value="1"/>
</dbReference>
<dbReference type="InterPro" id="IPR036257">
    <property type="entry name" value="Cyt_c_oxidase_su2_TM_sf"/>
</dbReference>
<dbReference type="InterPro" id="IPR001505">
    <property type="entry name" value="Copper_CuA"/>
</dbReference>
<dbReference type="SUPFAM" id="SSF81464">
    <property type="entry name" value="Cytochrome c oxidase subunit II-like, transmembrane region"/>
    <property type="match status" value="1"/>
</dbReference>
<dbReference type="PRINTS" id="PR01166">
    <property type="entry name" value="CYCOXIDASEII"/>
</dbReference>
<dbReference type="FunFam" id="2.60.40.420:FF:000001">
    <property type="entry name" value="Cytochrome c oxidase subunit 2"/>
    <property type="match status" value="1"/>
</dbReference>
<evidence type="ECO:0000256" key="17">
    <source>
        <dbReference type="ARBA" id="ARBA00049512"/>
    </source>
</evidence>
<dbReference type="Gene3D" id="1.10.287.90">
    <property type="match status" value="1"/>
</dbReference>
<dbReference type="CTD" id="4513"/>
<dbReference type="GeneID" id="36278398"/>
<dbReference type="InterPro" id="IPR045187">
    <property type="entry name" value="CcO_II"/>
</dbReference>
<dbReference type="Pfam" id="PF02790">
    <property type="entry name" value="COX2_TM"/>
    <property type="match status" value="1"/>
</dbReference>
<keyword evidence="15 18" id="KW-0496">Mitochondrion</keyword>
<dbReference type="GO" id="GO:0042773">
    <property type="term" value="P:ATP synthesis coupled electron transport"/>
    <property type="evidence" value="ECO:0007669"/>
    <property type="project" value="TreeGrafter"/>
</dbReference>
<evidence type="ECO:0000256" key="16">
    <source>
        <dbReference type="ARBA" id="ARBA00023136"/>
    </source>
</evidence>
<comment type="similarity">
    <text evidence="2 18">Belongs to the cytochrome c oxidase subunit 2 family.</text>
</comment>
<keyword evidence="8 18" id="KW-0479">Metal-binding</keyword>
<dbReference type="GO" id="GO:0005507">
    <property type="term" value="F:copper ion binding"/>
    <property type="evidence" value="ECO:0007669"/>
    <property type="project" value="InterPro"/>
</dbReference>
<dbReference type="PANTHER" id="PTHR22888">
    <property type="entry name" value="CYTOCHROME C OXIDASE, SUBUNIT II"/>
    <property type="match status" value="1"/>
</dbReference>
<evidence type="ECO:0000256" key="2">
    <source>
        <dbReference type="ARBA" id="ARBA00007866"/>
    </source>
</evidence>
<keyword evidence="5 18" id="KW-0813">Transport</keyword>
<evidence type="ECO:0000256" key="8">
    <source>
        <dbReference type="ARBA" id="ARBA00022723"/>
    </source>
</evidence>
<keyword evidence="7 18" id="KW-0812">Transmembrane</keyword>
<gene>
    <name evidence="22" type="primary">COX2</name>
</gene>
<dbReference type="PROSITE" id="PS50857">
    <property type="entry name" value="COX2_CUA"/>
    <property type="match status" value="1"/>
</dbReference>
<keyword evidence="10" id="KW-0460">Magnesium</keyword>
<organism evidence="22">
    <name type="scientific">Rhadinosa nigrocyanea</name>
    <dbReference type="NCBI Taxonomy" id="2093842"/>
    <lineage>
        <taxon>Eukaryota</taxon>
        <taxon>Metazoa</taxon>
        <taxon>Ecdysozoa</taxon>
        <taxon>Arthropoda</taxon>
        <taxon>Hexapoda</taxon>
        <taxon>Insecta</taxon>
        <taxon>Pterygota</taxon>
        <taxon>Neoptera</taxon>
        <taxon>Endopterygota</taxon>
        <taxon>Coleoptera</taxon>
        <taxon>Polyphaga</taxon>
        <taxon>Cucujiformia</taxon>
        <taxon>Chrysomeloidea</taxon>
        <taxon>Chrysomelidae</taxon>
        <taxon>Cassidinae</taxon>
        <taxon>Rhadinosa</taxon>
    </lineage>
</organism>
<dbReference type="GO" id="GO:0004129">
    <property type="term" value="F:cytochrome-c oxidase activity"/>
    <property type="evidence" value="ECO:0007669"/>
    <property type="project" value="UniProtKB-EC"/>
</dbReference>
<accession>A0A343UQA1</accession>
<comment type="catalytic activity">
    <reaction evidence="17">
        <text>4 Fe(II)-[cytochrome c] + O2 + 8 H(+)(in) = 4 Fe(III)-[cytochrome c] + 2 H2O + 4 H(+)(out)</text>
        <dbReference type="Rhea" id="RHEA:11436"/>
        <dbReference type="Rhea" id="RHEA-COMP:10350"/>
        <dbReference type="Rhea" id="RHEA-COMP:14399"/>
        <dbReference type="ChEBI" id="CHEBI:15377"/>
        <dbReference type="ChEBI" id="CHEBI:15378"/>
        <dbReference type="ChEBI" id="CHEBI:15379"/>
        <dbReference type="ChEBI" id="CHEBI:29033"/>
        <dbReference type="ChEBI" id="CHEBI:29034"/>
        <dbReference type="EC" id="7.1.1.9"/>
    </reaction>
    <physiologicalReaction direction="left-to-right" evidence="17">
        <dbReference type="Rhea" id="RHEA:11437"/>
    </physiologicalReaction>
</comment>
<dbReference type="RefSeq" id="YP_009470461.1">
    <property type="nucleotide sequence ID" value="NC_037218.1"/>
</dbReference>
<dbReference type="AlphaFoldDB" id="A0A343UQA1"/>
<evidence type="ECO:0000256" key="7">
    <source>
        <dbReference type="ARBA" id="ARBA00022692"/>
    </source>
</evidence>
<dbReference type="InterPro" id="IPR034210">
    <property type="entry name" value="CcO_II_C"/>
</dbReference>
<keyword evidence="9 18" id="KW-0999">Mitochondrion inner membrane</keyword>
<dbReference type="InterPro" id="IPR011759">
    <property type="entry name" value="Cyt_c_oxidase_su2_TM_dom"/>
</dbReference>
<evidence type="ECO:0000256" key="15">
    <source>
        <dbReference type="ARBA" id="ARBA00023128"/>
    </source>
</evidence>
<feature type="domain" description="Cytochrome oxidase subunit II copper A binding" evidence="20">
    <location>
        <begin position="92"/>
        <end position="225"/>
    </location>
</feature>
<dbReference type="InterPro" id="IPR002429">
    <property type="entry name" value="CcO_II-like_C"/>
</dbReference>
<feature type="domain" description="Cytochrome oxidase subunit II transmembrane region profile" evidence="21">
    <location>
        <begin position="1"/>
        <end position="91"/>
    </location>
</feature>
<dbReference type="CDD" id="cd13912">
    <property type="entry name" value="CcO_II_C"/>
    <property type="match status" value="1"/>
</dbReference>
<evidence type="ECO:0000256" key="6">
    <source>
        <dbReference type="ARBA" id="ARBA00022660"/>
    </source>
</evidence>
<comment type="subcellular location">
    <subcellularLocation>
        <location evidence="1 18">Mitochondrion inner membrane</location>
        <topology evidence="1 18">Multi-pass membrane protein</topology>
    </subcellularLocation>
</comment>
<evidence type="ECO:0000256" key="1">
    <source>
        <dbReference type="ARBA" id="ARBA00004448"/>
    </source>
</evidence>
<evidence type="ECO:0000256" key="14">
    <source>
        <dbReference type="ARBA" id="ARBA00023008"/>
    </source>
</evidence>